<name>A0A151JQF9_9HYME</name>
<dbReference type="InterPro" id="IPR013783">
    <property type="entry name" value="Ig-like_fold"/>
</dbReference>
<evidence type="ECO:0000256" key="1">
    <source>
        <dbReference type="ARBA" id="ARBA00022737"/>
    </source>
</evidence>
<dbReference type="FunFam" id="2.60.40.10:FF:000032">
    <property type="entry name" value="palladin isoform X1"/>
    <property type="match status" value="1"/>
</dbReference>
<keyword evidence="2" id="KW-1015">Disulfide bond</keyword>
<dbReference type="PROSITE" id="PS50835">
    <property type="entry name" value="IG_LIKE"/>
    <property type="match status" value="1"/>
</dbReference>
<dbReference type="InterPro" id="IPR007110">
    <property type="entry name" value="Ig-like_dom"/>
</dbReference>
<organism evidence="6 7">
    <name type="scientific">Trachymyrmex cornetzi</name>
    <dbReference type="NCBI Taxonomy" id="471704"/>
    <lineage>
        <taxon>Eukaryota</taxon>
        <taxon>Metazoa</taxon>
        <taxon>Ecdysozoa</taxon>
        <taxon>Arthropoda</taxon>
        <taxon>Hexapoda</taxon>
        <taxon>Insecta</taxon>
        <taxon>Pterygota</taxon>
        <taxon>Neoptera</taxon>
        <taxon>Endopterygota</taxon>
        <taxon>Hymenoptera</taxon>
        <taxon>Apocrita</taxon>
        <taxon>Aculeata</taxon>
        <taxon>Formicoidea</taxon>
        <taxon>Formicidae</taxon>
        <taxon>Myrmicinae</taxon>
        <taxon>Trachymyrmex</taxon>
    </lineage>
</organism>
<dbReference type="InterPro" id="IPR003598">
    <property type="entry name" value="Ig_sub2"/>
</dbReference>
<dbReference type="PANTHER" id="PTHR13817">
    <property type="entry name" value="TITIN"/>
    <property type="match status" value="1"/>
</dbReference>
<keyword evidence="6" id="KW-0472">Membrane</keyword>
<gene>
    <name evidence="6" type="ORF">ALC57_01091</name>
</gene>
<evidence type="ECO:0000313" key="6">
    <source>
        <dbReference type="EMBL" id="KYN29474.1"/>
    </source>
</evidence>
<keyword evidence="6" id="KW-0812">Transmembrane</keyword>
<feature type="domain" description="Ig-like" evidence="5">
    <location>
        <begin position="77"/>
        <end position="164"/>
    </location>
</feature>
<proteinExistence type="predicted"/>
<keyword evidence="6" id="KW-0418">Kinase</keyword>
<dbReference type="PANTHER" id="PTHR13817:SF166">
    <property type="entry name" value="NEURONAL IGCAM-RELATED"/>
    <property type="match status" value="1"/>
</dbReference>
<evidence type="ECO:0000259" key="5">
    <source>
        <dbReference type="PROSITE" id="PS50835"/>
    </source>
</evidence>
<dbReference type="AlphaFoldDB" id="A0A151JQF9"/>
<dbReference type="STRING" id="471704.A0A151JQF9"/>
<dbReference type="InterPro" id="IPR003599">
    <property type="entry name" value="Ig_sub"/>
</dbReference>
<reference evidence="6 7" key="1">
    <citation type="submission" date="2015-09" db="EMBL/GenBank/DDBJ databases">
        <title>Trachymyrmex cornetzi WGS genome.</title>
        <authorList>
            <person name="Nygaard S."/>
            <person name="Hu H."/>
            <person name="Boomsma J."/>
            <person name="Zhang G."/>
        </authorList>
    </citation>
    <scope>NUCLEOTIDE SEQUENCE [LARGE SCALE GENOMIC DNA]</scope>
    <source>
        <strain evidence="6">Tcor2-1</strain>
        <tissue evidence="6">Whole body</tissue>
    </source>
</reference>
<feature type="compositionally biased region" description="Acidic residues" evidence="4">
    <location>
        <begin position="22"/>
        <end position="37"/>
    </location>
</feature>
<accession>A0A151JQF9</accession>
<keyword evidence="6" id="KW-0808">Transferase</keyword>
<keyword evidence="3" id="KW-0393">Immunoglobulin domain</keyword>
<dbReference type="GO" id="GO:0016301">
    <property type="term" value="F:kinase activity"/>
    <property type="evidence" value="ECO:0007669"/>
    <property type="project" value="UniProtKB-KW"/>
</dbReference>
<sequence length="232" mass="25802">MDQWILYQATPRPDEVDCGNGDVEDSDTDVQDYSTDEDYNDVFDSTTNGTDVDAASGTKSGTLKFVRTLTNISKDAGGVAHMRCEVVGDPPPTKIRWYKNEAPLEENRPKITIKKIHAQMHEHVAQNLAGSRLKITNLDVSDIGFYTCRVTNGKDQIQSEGTLRVDSSKKWPVRRRKDCLLSAAFVNSINVDLNVNTVDSTRRKLCSAEHSLPITARHRLKSTIGFCELATA</sequence>
<evidence type="ECO:0000256" key="4">
    <source>
        <dbReference type="SAM" id="MobiDB-lite"/>
    </source>
</evidence>
<keyword evidence="1" id="KW-0677">Repeat</keyword>
<evidence type="ECO:0000313" key="7">
    <source>
        <dbReference type="Proteomes" id="UP000078492"/>
    </source>
</evidence>
<dbReference type="InterPro" id="IPR036179">
    <property type="entry name" value="Ig-like_dom_sf"/>
</dbReference>
<dbReference type="SMART" id="SM00408">
    <property type="entry name" value="IGc2"/>
    <property type="match status" value="1"/>
</dbReference>
<dbReference type="Gene3D" id="2.60.40.10">
    <property type="entry name" value="Immunoglobulins"/>
    <property type="match status" value="1"/>
</dbReference>
<dbReference type="InterPro" id="IPR013098">
    <property type="entry name" value="Ig_I-set"/>
</dbReference>
<dbReference type="EMBL" id="KQ978644">
    <property type="protein sequence ID" value="KYN29474.1"/>
    <property type="molecule type" value="Genomic_DNA"/>
</dbReference>
<dbReference type="SMART" id="SM00409">
    <property type="entry name" value="IG"/>
    <property type="match status" value="1"/>
</dbReference>
<feature type="region of interest" description="Disordered" evidence="4">
    <location>
        <begin position="9"/>
        <end position="37"/>
    </location>
</feature>
<keyword evidence="7" id="KW-1185">Reference proteome</keyword>
<dbReference type="InterPro" id="IPR050964">
    <property type="entry name" value="Striated_Muscle_Regulatory"/>
</dbReference>
<evidence type="ECO:0000256" key="2">
    <source>
        <dbReference type="ARBA" id="ARBA00023157"/>
    </source>
</evidence>
<dbReference type="Proteomes" id="UP000078492">
    <property type="component" value="Unassembled WGS sequence"/>
</dbReference>
<dbReference type="Pfam" id="PF07679">
    <property type="entry name" value="I-set"/>
    <property type="match status" value="1"/>
</dbReference>
<dbReference type="SUPFAM" id="SSF48726">
    <property type="entry name" value="Immunoglobulin"/>
    <property type="match status" value="1"/>
</dbReference>
<protein>
    <submittedName>
        <fullName evidence="6">Tyrosine-protein kinase transmembrane receptor ROR1</fullName>
    </submittedName>
</protein>
<evidence type="ECO:0000256" key="3">
    <source>
        <dbReference type="ARBA" id="ARBA00023319"/>
    </source>
</evidence>
<keyword evidence="6" id="KW-0675">Receptor</keyword>